<name>A0ABR8RUC3_9CELL</name>
<keyword evidence="3" id="KW-0966">Cell projection</keyword>
<gene>
    <name evidence="3" type="ORF">H9652_13390</name>
</gene>
<feature type="compositionally biased region" description="Polar residues" evidence="1">
    <location>
        <begin position="206"/>
        <end position="217"/>
    </location>
</feature>
<evidence type="ECO:0000259" key="2">
    <source>
        <dbReference type="Pfam" id="PF02120"/>
    </source>
</evidence>
<keyword evidence="3" id="KW-0969">Cilium</keyword>
<keyword evidence="3" id="KW-0282">Flagellum</keyword>
<evidence type="ECO:0000313" key="3">
    <source>
        <dbReference type="EMBL" id="MBD7951391.1"/>
    </source>
</evidence>
<evidence type="ECO:0000256" key="1">
    <source>
        <dbReference type="SAM" id="MobiDB-lite"/>
    </source>
</evidence>
<dbReference type="Pfam" id="PF02120">
    <property type="entry name" value="Flg_hook"/>
    <property type="match status" value="1"/>
</dbReference>
<dbReference type="InterPro" id="IPR021136">
    <property type="entry name" value="Flagellar_hook_control-like_C"/>
</dbReference>
<reference evidence="3 4" key="1">
    <citation type="submission" date="2020-08" db="EMBL/GenBank/DDBJ databases">
        <title>A Genomic Blueprint of the Chicken Gut Microbiome.</title>
        <authorList>
            <person name="Gilroy R."/>
            <person name="Ravi A."/>
            <person name="Getino M."/>
            <person name="Pursley I."/>
            <person name="Horton D.L."/>
            <person name="Alikhan N.-F."/>
            <person name="Baker D."/>
            <person name="Gharbi K."/>
            <person name="Hall N."/>
            <person name="Watson M."/>
            <person name="Adriaenssens E.M."/>
            <person name="Foster-Nyarko E."/>
            <person name="Jarju S."/>
            <person name="Secka A."/>
            <person name="Antonio M."/>
            <person name="Oren A."/>
            <person name="Chaudhuri R."/>
            <person name="La Ragione R.M."/>
            <person name="Hildebrand F."/>
            <person name="Pallen M.J."/>
        </authorList>
    </citation>
    <scope>NUCLEOTIDE SEQUENCE [LARGE SCALE GENOMIC DNA]</scope>
    <source>
        <strain evidence="3 4">Sa4CUA1</strain>
    </source>
</reference>
<dbReference type="InterPro" id="IPR038610">
    <property type="entry name" value="FliK-like_C_sf"/>
</dbReference>
<protein>
    <submittedName>
        <fullName evidence="3">Flagellar hook-length control protein FliK</fullName>
    </submittedName>
</protein>
<accession>A0ABR8RUC3</accession>
<dbReference type="CDD" id="cd17470">
    <property type="entry name" value="T3SS_Flik_C"/>
    <property type="match status" value="1"/>
</dbReference>
<feature type="region of interest" description="Disordered" evidence="1">
    <location>
        <begin position="149"/>
        <end position="219"/>
    </location>
</feature>
<feature type="compositionally biased region" description="Gly residues" evidence="1">
    <location>
        <begin position="164"/>
        <end position="186"/>
    </location>
</feature>
<dbReference type="Proteomes" id="UP000641803">
    <property type="component" value="Unassembled WGS sequence"/>
</dbReference>
<evidence type="ECO:0000313" key="4">
    <source>
        <dbReference type="Proteomes" id="UP000641803"/>
    </source>
</evidence>
<dbReference type="Gene3D" id="3.30.750.140">
    <property type="match status" value="1"/>
</dbReference>
<comment type="caution">
    <text evidence="3">The sequence shown here is derived from an EMBL/GenBank/DDBJ whole genome shotgun (WGS) entry which is preliminary data.</text>
</comment>
<sequence length="230" mass="22568">MAAPAVTTPPVAAPARVPADAGTTTEIAAEPTAAPVQVVPAPVPVVQAPVSAAVGQVAPAPATPQAAPTLHAQVSGPVFQLLDAGDGDHVLTLSVTPDNLGPVTVRAHIAGGELRIELFAPHDAGREALRALAAELRRDLAGIAPTASLSVSDAKEAPAQGTGHQAGAGHGTAGDGGAGNGATGRPGEGHPWQSRPGARTGVPGATTDQTIQPTVDDTTPGAARRLDVLV</sequence>
<organism evidence="3 4">
    <name type="scientific">Oerskovia rustica</name>
    <dbReference type="NCBI Taxonomy" id="2762237"/>
    <lineage>
        <taxon>Bacteria</taxon>
        <taxon>Bacillati</taxon>
        <taxon>Actinomycetota</taxon>
        <taxon>Actinomycetes</taxon>
        <taxon>Micrococcales</taxon>
        <taxon>Cellulomonadaceae</taxon>
        <taxon>Oerskovia</taxon>
    </lineage>
</organism>
<keyword evidence="4" id="KW-1185">Reference proteome</keyword>
<feature type="domain" description="Flagellar hook-length control protein-like C-terminal" evidence="2">
    <location>
        <begin position="84"/>
        <end position="143"/>
    </location>
</feature>
<proteinExistence type="predicted"/>
<dbReference type="EMBL" id="JACSQQ010000022">
    <property type="protein sequence ID" value="MBD7951391.1"/>
    <property type="molecule type" value="Genomic_DNA"/>
</dbReference>